<dbReference type="SUPFAM" id="SSF55031">
    <property type="entry name" value="Bacterial exopeptidase dimerisation domain"/>
    <property type="match status" value="1"/>
</dbReference>
<dbReference type="eggNOG" id="COG0624">
    <property type="taxonomic scope" value="Bacteria"/>
</dbReference>
<dbReference type="EMBL" id="JOJP01000001">
    <property type="protein sequence ID" value="KEI70578.1"/>
    <property type="molecule type" value="Genomic_DNA"/>
</dbReference>
<evidence type="ECO:0000256" key="4">
    <source>
        <dbReference type="ARBA" id="ARBA00022723"/>
    </source>
</evidence>
<gene>
    <name evidence="8" type="ORF">GV64_07350</name>
</gene>
<comment type="subunit">
    <text evidence="3">Homodimer.</text>
</comment>
<keyword evidence="5" id="KW-0378">Hydrolase</keyword>
<keyword evidence="4 7" id="KW-0479">Metal-binding</keyword>
<comment type="cofactor">
    <cofactor evidence="7">
        <name>Zn(2+)</name>
        <dbReference type="ChEBI" id="CHEBI:29105"/>
    </cofactor>
    <text evidence="7">Binds 2 Zn(2+) ions per subunit.</text>
</comment>
<dbReference type="SUPFAM" id="SSF53187">
    <property type="entry name" value="Zn-dependent exopeptidases"/>
    <property type="match status" value="1"/>
</dbReference>
<sequence length="409" mass="45186">MKSVSINPDRLLNNLYELRKFGQYKTGVVRQMYSKADMDSRYWLREKMTSAGLSAQIDGLGNVIGYSKKSARTLLIGSHTDTQPIGGWLDGAYGVICALEVYSALAENPDTAHLSIDIASWADEENTFHDFLGCKGFLGQLQPQVINTAIRADGFRLEDALKAVSLDGNSEQYDPERYLAYLSIHIEQGPRLDISQKQVGIVNQISGCREFEISFFGESNHAGSTPMAMRRDAGMAMMEFATILNRRFRQTGTKQSVWTIGHAEFDPGAVSVIPGKAIMTLQFRDPSPAQLDRMEQALWQMAKALQKDLKVEIQIEKETDIAPVRLDGKVQEVLCHIAQQHCPNNWQVMSSGAIHDTGIFSHVMPSGMLLVPSIGGISHSFDEDTSEEDLIIGCEVLANAAAEIVRQAS</sequence>
<dbReference type="AlphaFoldDB" id="A0A081K8V2"/>
<comment type="similarity">
    <text evidence="2">Belongs to the peptidase M20 family.</text>
</comment>
<dbReference type="RefSeq" id="WP_033402527.1">
    <property type="nucleotide sequence ID" value="NZ_JOJP01000001.1"/>
</dbReference>
<keyword evidence="9" id="KW-1185">Reference proteome</keyword>
<comment type="caution">
    <text evidence="8">The sequence shown here is derived from an EMBL/GenBank/DDBJ whole genome shotgun (WGS) entry which is preliminary data.</text>
</comment>
<dbReference type="InterPro" id="IPR010158">
    <property type="entry name" value="Amidase_Cbmase"/>
</dbReference>
<dbReference type="PANTHER" id="PTHR32494:SF19">
    <property type="entry name" value="ALLANTOATE DEIMINASE-RELATED"/>
    <property type="match status" value="1"/>
</dbReference>
<evidence type="ECO:0000256" key="2">
    <source>
        <dbReference type="ARBA" id="ARBA00006153"/>
    </source>
</evidence>
<evidence type="ECO:0000256" key="1">
    <source>
        <dbReference type="ARBA" id="ARBA00001936"/>
    </source>
</evidence>
<evidence type="ECO:0000256" key="3">
    <source>
        <dbReference type="ARBA" id="ARBA00011738"/>
    </source>
</evidence>
<keyword evidence="7" id="KW-0862">Zinc</keyword>
<keyword evidence="6" id="KW-0464">Manganese</keyword>
<feature type="binding site" evidence="7">
    <location>
        <position position="90"/>
    </location>
    <ligand>
        <name>Zn(2+)</name>
        <dbReference type="ChEBI" id="CHEBI:29105"/>
        <label>2</label>
    </ligand>
</feature>
<dbReference type="InterPro" id="IPR002933">
    <property type="entry name" value="Peptidase_M20"/>
</dbReference>
<organism evidence="8 9">
    <name type="scientific">Endozoicomonas elysicola</name>
    <dbReference type="NCBI Taxonomy" id="305900"/>
    <lineage>
        <taxon>Bacteria</taxon>
        <taxon>Pseudomonadati</taxon>
        <taxon>Pseudomonadota</taxon>
        <taxon>Gammaproteobacteria</taxon>
        <taxon>Oceanospirillales</taxon>
        <taxon>Endozoicomonadaceae</taxon>
        <taxon>Endozoicomonas</taxon>
    </lineage>
</organism>
<evidence type="ECO:0000256" key="6">
    <source>
        <dbReference type="ARBA" id="ARBA00023211"/>
    </source>
</evidence>
<dbReference type="GO" id="GO:0046872">
    <property type="term" value="F:metal ion binding"/>
    <property type="evidence" value="ECO:0007669"/>
    <property type="project" value="UniProtKB-KW"/>
</dbReference>
<evidence type="ECO:0000256" key="7">
    <source>
        <dbReference type="PIRSR" id="PIRSR001235-1"/>
    </source>
</evidence>
<dbReference type="GO" id="GO:0016813">
    <property type="term" value="F:hydrolase activity, acting on carbon-nitrogen (but not peptide) bonds, in linear amidines"/>
    <property type="evidence" value="ECO:0007669"/>
    <property type="project" value="InterPro"/>
</dbReference>
<evidence type="ECO:0000313" key="9">
    <source>
        <dbReference type="Proteomes" id="UP000027997"/>
    </source>
</evidence>
<dbReference type="STRING" id="305900.GV64_07350"/>
<evidence type="ECO:0008006" key="10">
    <source>
        <dbReference type="Google" id="ProtNLM"/>
    </source>
</evidence>
<proteinExistence type="inferred from homology"/>
<feature type="binding site" evidence="7">
    <location>
        <position position="125"/>
    </location>
    <ligand>
        <name>Zn(2+)</name>
        <dbReference type="ChEBI" id="CHEBI:29105"/>
        <label>2</label>
    </ligand>
</feature>
<comment type="cofactor">
    <cofactor evidence="1">
        <name>Mn(2+)</name>
        <dbReference type="ChEBI" id="CHEBI:29035"/>
    </cofactor>
</comment>
<accession>A0A081K8V2</accession>
<evidence type="ECO:0000313" key="8">
    <source>
        <dbReference type="EMBL" id="KEI70578.1"/>
    </source>
</evidence>
<dbReference type="Pfam" id="PF01546">
    <property type="entry name" value="Peptidase_M20"/>
    <property type="match status" value="1"/>
</dbReference>
<dbReference type="Gene3D" id="3.30.70.360">
    <property type="match status" value="1"/>
</dbReference>
<evidence type="ECO:0000256" key="5">
    <source>
        <dbReference type="ARBA" id="ARBA00022801"/>
    </source>
</evidence>
<feature type="binding site" evidence="7">
    <location>
        <position position="185"/>
    </location>
    <ligand>
        <name>Zn(2+)</name>
        <dbReference type="ChEBI" id="CHEBI:29105"/>
        <label>1</label>
    </ligand>
</feature>
<dbReference type="PANTHER" id="PTHR32494">
    <property type="entry name" value="ALLANTOATE DEIMINASE-RELATED"/>
    <property type="match status" value="1"/>
</dbReference>
<name>A0A081K8V2_9GAMM</name>
<reference evidence="8 9" key="1">
    <citation type="submission" date="2014-06" db="EMBL/GenBank/DDBJ databases">
        <title>Whole Genome Sequences of Three Symbiotic Endozoicomonas Bacteria.</title>
        <authorList>
            <person name="Neave M.J."/>
            <person name="Apprill A."/>
            <person name="Voolstra C.R."/>
        </authorList>
    </citation>
    <scope>NUCLEOTIDE SEQUENCE [LARGE SCALE GENOMIC DNA]</scope>
    <source>
        <strain evidence="8 9">DSM 22380</strain>
    </source>
</reference>
<dbReference type="CDD" id="cd03884">
    <property type="entry name" value="M20_bAS"/>
    <property type="match status" value="1"/>
</dbReference>
<feature type="binding site" evidence="7">
    <location>
        <position position="90"/>
    </location>
    <ligand>
        <name>Zn(2+)</name>
        <dbReference type="ChEBI" id="CHEBI:29105"/>
        <label>1</label>
    </ligand>
</feature>
<dbReference type="Gene3D" id="3.40.630.10">
    <property type="entry name" value="Zn peptidases"/>
    <property type="match status" value="1"/>
</dbReference>
<dbReference type="InterPro" id="IPR036264">
    <property type="entry name" value="Bact_exopeptidase_dim_dom"/>
</dbReference>
<feature type="binding site" evidence="7">
    <location>
        <position position="79"/>
    </location>
    <ligand>
        <name>Zn(2+)</name>
        <dbReference type="ChEBI" id="CHEBI:29105"/>
        <label>1</label>
    </ligand>
</feature>
<dbReference type="NCBIfam" id="TIGR01879">
    <property type="entry name" value="hydantase"/>
    <property type="match status" value="1"/>
</dbReference>
<dbReference type="PIRSF" id="PIRSF001235">
    <property type="entry name" value="Amidase_carbamoylase"/>
    <property type="match status" value="1"/>
</dbReference>
<protein>
    <recommendedName>
        <fullName evidence="10">Allantoate amidohydrolase</fullName>
    </recommendedName>
</protein>
<dbReference type="Proteomes" id="UP000027997">
    <property type="component" value="Unassembled WGS sequence"/>
</dbReference>
<feature type="binding site" evidence="7">
    <location>
        <position position="379"/>
    </location>
    <ligand>
        <name>Zn(2+)</name>
        <dbReference type="ChEBI" id="CHEBI:29105"/>
        <label>2</label>
    </ligand>
</feature>